<dbReference type="EMBL" id="CP045997">
    <property type="protein sequence ID" value="QHW00816.1"/>
    <property type="molecule type" value="Genomic_DNA"/>
</dbReference>
<dbReference type="GO" id="GO:0003700">
    <property type="term" value="F:DNA-binding transcription factor activity"/>
    <property type="evidence" value="ECO:0007669"/>
    <property type="project" value="InterPro"/>
</dbReference>
<protein>
    <submittedName>
        <fullName evidence="5">DeoR family transcriptional regulator</fullName>
    </submittedName>
</protein>
<dbReference type="AlphaFoldDB" id="A0A6P1W727"/>
<name>A0A6P1W727_9BACT</name>
<sequence length="122" mass="14634">MQYTEADENDLTYFVHYQVKTLSRAYDELKKYIDRKNQEKRQLLILQRQEKLSPRQAQIVEWLRQDPNSILSIKEVETRLGVSNQTARNDIRMLVQARFLEELPINGKERHYIRGERLTGEV</sequence>
<dbReference type="SUPFAM" id="SSF46785">
    <property type="entry name" value="Winged helix' DNA-binding domain"/>
    <property type="match status" value="1"/>
</dbReference>
<evidence type="ECO:0000313" key="5">
    <source>
        <dbReference type="EMBL" id="QHW00816.1"/>
    </source>
</evidence>
<dbReference type="Proteomes" id="UP000464577">
    <property type="component" value="Chromosome"/>
</dbReference>
<proteinExistence type="predicted"/>
<dbReference type="Pfam" id="PF08220">
    <property type="entry name" value="HTH_DeoR"/>
    <property type="match status" value="1"/>
</dbReference>
<gene>
    <name evidence="5" type="ORF">GJR95_39880</name>
</gene>
<dbReference type="InterPro" id="IPR001034">
    <property type="entry name" value="DeoR_HTH"/>
</dbReference>
<evidence type="ECO:0000313" key="6">
    <source>
        <dbReference type="Proteomes" id="UP000464577"/>
    </source>
</evidence>
<keyword evidence="6" id="KW-1185">Reference proteome</keyword>
<feature type="domain" description="HTH deoR-type" evidence="4">
    <location>
        <begin position="55"/>
        <end position="100"/>
    </location>
</feature>
<evidence type="ECO:0000259" key="4">
    <source>
        <dbReference type="SMART" id="SM00420"/>
    </source>
</evidence>
<keyword evidence="2" id="KW-0804">Transcription</keyword>
<keyword evidence="1" id="KW-0805">Transcription regulation</keyword>
<reference evidence="5 6" key="1">
    <citation type="submission" date="2019-11" db="EMBL/GenBank/DDBJ databases">
        <title>Spirosoma endbachense sp. nov., isolated from a natural salt meadow.</title>
        <authorList>
            <person name="Rojas J."/>
            <person name="Ambika Manirajan B."/>
            <person name="Ratering S."/>
            <person name="Suarez C."/>
            <person name="Geissler-Plaum R."/>
            <person name="Schnell S."/>
        </authorList>
    </citation>
    <scope>NUCLEOTIDE SEQUENCE [LARGE SCALE GENOMIC DNA]</scope>
    <source>
        <strain evidence="5 6">I-24</strain>
    </source>
</reference>
<dbReference type="InterPro" id="IPR036390">
    <property type="entry name" value="WH_DNA-bd_sf"/>
</dbReference>
<dbReference type="SMART" id="SM00420">
    <property type="entry name" value="HTH_DEOR"/>
    <property type="match status" value="1"/>
</dbReference>
<evidence type="ECO:0000256" key="2">
    <source>
        <dbReference type="ARBA" id="ARBA00023163"/>
    </source>
</evidence>
<dbReference type="Gene3D" id="1.10.10.10">
    <property type="entry name" value="Winged helix-like DNA-binding domain superfamily/Winged helix DNA-binding domain"/>
    <property type="match status" value="1"/>
</dbReference>
<keyword evidence="3" id="KW-0175">Coiled coil</keyword>
<feature type="coiled-coil region" evidence="3">
    <location>
        <begin position="19"/>
        <end position="49"/>
    </location>
</feature>
<accession>A0A6P1W727</accession>
<evidence type="ECO:0000256" key="3">
    <source>
        <dbReference type="SAM" id="Coils"/>
    </source>
</evidence>
<evidence type="ECO:0000256" key="1">
    <source>
        <dbReference type="ARBA" id="ARBA00023015"/>
    </source>
</evidence>
<dbReference type="InterPro" id="IPR036388">
    <property type="entry name" value="WH-like_DNA-bd_sf"/>
</dbReference>
<organism evidence="5 6">
    <name type="scientific">Spirosoma endbachense</name>
    <dbReference type="NCBI Taxonomy" id="2666025"/>
    <lineage>
        <taxon>Bacteria</taxon>
        <taxon>Pseudomonadati</taxon>
        <taxon>Bacteroidota</taxon>
        <taxon>Cytophagia</taxon>
        <taxon>Cytophagales</taxon>
        <taxon>Cytophagaceae</taxon>
        <taxon>Spirosoma</taxon>
    </lineage>
</organism>
<dbReference type="KEGG" id="senf:GJR95_39880"/>